<name>A0A8H7TBK6_9HELO</name>
<sequence length="131" mass="14791">MAEEERHHSAAETSSAVTTADDIPPPASDPTKEKVVVDEAKDGAAITPQSEAERQERYRQIKILETTNLLLQAEKDALEASIIEKTECNRRLEEMIKELQAEDDELREEDENMATLMHVLRLAGVHHDCRD</sequence>
<evidence type="ECO:0000313" key="3">
    <source>
        <dbReference type="EMBL" id="KAG4418590.1"/>
    </source>
</evidence>
<dbReference type="Proteomes" id="UP000664132">
    <property type="component" value="Unassembled WGS sequence"/>
</dbReference>
<evidence type="ECO:0000256" key="2">
    <source>
        <dbReference type="SAM" id="MobiDB-lite"/>
    </source>
</evidence>
<feature type="coiled-coil region" evidence="1">
    <location>
        <begin position="61"/>
        <end position="112"/>
    </location>
</feature>
<comment type="caution">
    <text evidence="3">The sequence shown here is derived from an EMBL/GenBank/DDBJ whole genome shotgun (WGS) entry which is preliminary data.</text>
</comment>
<evidence type="ECO:0000256" key="1">
    <source>
        <dbReference type="SAM" id="Coils"/>
    </source>
</evidence>
<protein>
    <submittedName>
        <fullName evidence="3">Uncharacterized protein</fullName>
    </submittedName>
</protein>
<reference evidence="3" key="1">
    <citation type="submission" date="2021-02" db="EMBL/GenBank/DDBJ databases">
        <title>Genome sequence Cadophora malorum strain M34.</title>
        <authorList>
            <person name="Stefanovic E."/>
            <person name="Vu D."/>
            <person name="Scully C."/>
            <person name="Dijksterhuis J."/>
            <person name="Roader J."/>
            <person name="Houbraken J."/>
        </authorList>
    </citation>
    <scope>NUCLEOTIDE SEQUENCE</scope>
    <source>
        <strain evidence="3">M34</strain>
    </source>
</reference>
<dbReference type="EMBL" id="JAFJYH010000125">
    <property type="protein sequence ID" value="KAG4418590.1"/>
    <property type="molecule type" value="Genomic_DNA"/>
</dbReference>
<gene>
    <name evidence="3" type="ORF">IFR04_008301</name>
</gene>
<feature type="compositionally biased region" description="Basic and acidic residues" evidence="2">
    <location>
        <begin position="1"/>
        <end position="10"/>
    </location>
</feature>
<feature type="compositionally biased region" description="Low complexity" evidence="2">
    <location>
        <begin position="11"/>
        <end position="20"/>
    </location>
</feature>
<keyword evidence="4" id="KW-1185">Reference proteome</keyword>
<evidence type="ECO:0000313" key="4">
    <source>
        <dbReference type="Proteomes" id="UP000664132"/>
    </source>
</evidence>
<organism evidence="3 4">
    <name type="scientific">Cadophora malorum</name>
    <dbReference type="NCBI Taxonomy" id="108018"/>
    <lineage>
        <taxon>Eukaryota</taxon>
        <taxon>Fungi</taxon>
        <taxon>Dikarya</taxon>
        <taxon>Ascomycota</taxon>
        <taxon>Pezizomycotina</taxon>
        <taxon>Leotiomycetes</taxon>
        <taxon>Helotiales</taxon>
        <taxon>Ploettnerulaceae</taxon>
        <taxon>Cadophora</taxon>
    </lineage>
</organism>
<proteinExistence type="predicted"/>
<keyword evidence="1" id="KW-0175">Coiled coil</keyword>
<dbReference type="AlphaFoldDB" id="A0A8H7TBK6"/>
<accession>A0A8H7TBK6</accession>
<feature type="region of interest" description="Disordered" evidence="2">
    <location>
        <begin position="1"/>
        <end position="34"/>
    </location>
</feature>